<dbReference type="GO" id="GO:0020037">
    <property type="term" value="F:heme binding"/>
    <property type="evidence" value="ECO:0007669"/>
    <property type="project" value="InterPro"/>
</dbReference>
<keyword evidence="5" id="KW-0349">Heme</keyword>
<evidence type="ECO:0000256" key="3">
    <source>
        <dbReference type="ARBA" id="ARBA00023002"/>
    </source>
</evidence>
<sequence>MAEENMAEDLRFCQICQHCPHQKLDPPTTPQARLIAMAEQRLVQAAEGADPSDDRPVQWPAGGPSPFMSKIFATLAGLSKDPRPESQATVTRLNNHVIRFLYEGIPHPVKTVLGERFRRADGSHNNIHVPSTGQAGTTYARTCQGQYRPTKLPTPEEIYEKLLKAPSKTRDPHPGGNSSLTFAFASLVTHSLFRTDPRDWNKNSTSSYLDLSPLYGSNQEEQDAMRTKDGGRGHIHPDAFSEGRIVFLPPASGALLVVWNRNHNLIADELMKKNEQKRWRDPPPLAAEERLAQDEEIFQTARLINCASFMSVVLNDYVAGFLGVAREGSTWNMEPFNEFRDTNHQPVGRGEGNHVSVEFNLLYRWHSVVSSKEEDWTEGILKDLYPNKPPGELTLADFYDGLRRLRGGDVPPSLRVELDPRKRNFGGIQRGPDGRFKDDDLAKLLFDATDNVAHRYGARGTPEVLRVIEIMGILQARQWGVCTMNEFRLGMGLKPFGSFEAWAGVADPPKESTDAEKARTAAAREVAAAARELYEHIDNLELYPGLHAEETMLLGAGSGLCAGYTMTRAILSDAIALVRGDRFFTTDFTPANLTSWGMKDVQRDPNNLAFGAYLPKLLIRSLPRHYPENSIYSLFPFFTPTQTTANLKAIDEKSGENISGRYSHTRPPPGGKRPDA</sequence>
<name>A0A8H3CZ99_9AGAM</name>
<dbReference type="PANTHER" id="PTHR11903:SF37">
    <property type="entry name" value="PSI-PRODUCING OXYGENASE A"/>
    <property type="match status" value="1"/>
</dbReference>
<feature type="region of interest" description="Disordered" evidence="6">
    <location>
        <begin position="656"/>
        <end position="676"/>
    </location>
</feature>
<dbReference type="GO" id="GO:0006979">
    <property type="term" value="P:response to oxidative stress"/>
    <property type="evidence" value="ECO:0007669"/>
    <property type="project" value="InterPro"/>
</dbReference>
<dbReference type="GO" id="GO:0006631">
    <property type="term" value="P:fatty acid metabolic process"/>
    <property type="evidence" value="ECO:0007669"/>
    <property type="project" value="UniProtKB-ARBA"/>
</dbReference>
<feature type="non-terminal residue" evidence="7">
    <location>
        <position position="1"/>
    </location>
</feature>
<evidence type="ECO:0000313" key="8">
    <source>
        <dbReference type="Proteomes" id="UP000663850"/>
    </source>
</evidence>
<dbReference type="PRINTS" id="PR00457">
    <property type="entry name" value="ANPEROXIDASE"/>
</dbReference>
<dbReference type="AlphaFoldDB" id="A0A8H3CZ99"/>
<proteinExistence type="predicted"/>
<dbReference type="Pfam" id="PF03098">
    <property type="entry name" value="An_peroxidase"/>
    <property type="match status" value="2"/>
</dbReference>
<dbReference type="InterPro" id="IPR037120">
    <property type="entry name" value="Haem_peroxidase_sf_animal"/>
</dbReference>
<evidence type="ECO:0000256" key="5">
    <source>
        <dbReference type="PIRSR" id="PIRSR619791-2"/>
    </source>
</evidence>
<dbReference type="GO" id="GO:0051213">
    <property type="term" value="F:dioxygenase activity"/>
    <property type="evidence" value="ECO:0007669"/>
    <property type="project" value="UniProtKB-KW"/>
</dbReference>
<dbReference type="PANTHER" id="PTHR11903">
    <property type="entry name" value="PROSTAGLANDIN G/H SYNTHASE"/>
    <property type="match status" value="1"/>
</dbReference>
<accession>A0A8H3CZ99</accession>
<dbReference type="InterPro" id="IPR050783">
    <property type="entry name" value="Oxylipin_biosynth_metab"/>
</dbReference>
<dbReference type="InterPro" id="IPR019791">
    <property type="entry name" value="Haem_peroxidase_animal"/>
</dbReference>
<dbReference type="Proteomes" id="UP000663850">
    <property type="component" value="Unassembled WGS sequence"/>
</dbReference>
<feature type="compositionally biased region" description="Pro residues" evidence="6">
    <location>
        <begin position="666"/>
        <end position="676"/>
    </location>
</feature>
<organism evidence="7 8">
    <name type="scientific">Rhizoctonia solani</name>
    <dbReference type="NCBI Taxonomy" id="456999"/>
    <lineage>
        <taxon>Eukaryota</taxon>
        <taxon>Fungi</taxon>
        <taxon>Dikarya</taxon>
        <taxon>Basidiomycota</taxon>
        <taxon>Agaricomycotina</taxon>
        <taxon>Agaricomycetes</taxon>
        <taxon>Cantharellales</taxon>
        <taxon>Ceratobasidiaceae</taxon>
        <taxon>Rhizoctonia</taxon>
    </lineage>
</organism>
<keyword evidence="1 5" id="KW-0479">Metal-binding</keyword>
<feature type="binding site" description="axial binding residue" evidence="5">
    <location>
        <position position="366"/>
    </location>
    <ligand>
        <name>heme b</name>
        <dbReference type="ChEBI" id="CHEBI:60344"/>
    </ligand>
    <ligandPart>
        <name>Fe</name>
        <dbReference type="ChEBI" id="CHEBI:18248"/>
    </ligandPart>
</feature>
<evidence type="ECO:0000256" key="6">
    <source>
        <dbReference type="SAM" id="MobiDB-lite"/>
    </source>
</evidence>
<dbReference type="OrthoDB" id="3352408at2759"/>
<feature type="region of interest" description="Disordered" evidence="6">
    <location>
        <begin position="211"/>
        <end position="231"/>
    </location>
</feature>
<keyword evidence="4 5" id="KW-0408">Iron</keyword>
<comment type="caution">
    <text evidence="7">The sequence shown here is derived from an EMBL/GenBank/DDBJ whole genome shotgun (WGS) entry which is preliminary data.</text>
</comment>
<dbReference type="InterPro" id="IPR010255">
    <property type="entry name" value="Haem_peroxidase_sf"/>
</dbReference>
<dbReference type="PROSITE" id="PS50292">
    <property type="entry name" value="PEROXIDASE_3"/>
    <property type="match status" value="1"/>
</dbReference>
<dbReference type="Gene3D" id="1.10.640.10">
    <property type="entry name" value="Haem peroxidase domain superfamily, animal type"/>
    <property type="match status" value="1"/>
</dbReference>
<dbReference type="GO" id="GO:0046872">
    <property type="term" value="F:metal ion binding"/>
    <property type="evidence" value="ECO:0007669"/>
    <property type="project" value="UniProtKB-KW"/>
</dbReference>
<keyword evidence="3" id="KW-0560">Oxidoreductase</keyword>
<gene>
    <name evidence="7" type="ORF">RDB_LOCUS95315</name>
</gene>
<evidence type="ECO:0000256" key="4">
    <source>
        <dbReference type="ARBA" id="ARBA00023004"/>
    </source>
</evidence>
<reference evidence="7" key="1">
    <citation type="submission" date="2021-01" db="EMBL/GenBank/DDBJ databases">
        <authorList>
            <person name="Kaushik A."/>
        </authorList>
    </citation>
    <scope>NUCLEOTIDE SEQUENCE</scope>
    <source>
        <strain evidence="7">Type strain: AG8-Rh-89/</strain>
    </source>
</reference>
<protein>
    <recommendedName>
        <fullName evidence="9">Heme peroxidase</fullName>
    </recommendedName>
</protein>
<evidence type="ECO:0000256" key="1">
    <source>
        <dbReference type="ARBA" id="ARBA00022723"/>
    </source>
</evidence>
<keyword evidence="2" id="KW-0223">Dioxygenase</keyword>
<dbReference type="EMBL" id="CAJMWZ010005136">
    <property type="protein sequence ID" value="CAE6501118.1"/>
    <property type="molecule type" value="Genomic_DNA"/>
</dbReference>
<evidence type="ECO:0000256" key="2">
    <source>
        <dbReference type="ARBA" id="ARBA00022964"/>
    </source>
</evidence>
<dbReference type="GO" id="GO:0004601">
    <property type="term" value="F:peroxidase activity"/>
    <property type="evidence" value="ECO:0007669"/>
    <property type="project" value="InterPro"/>
</dbReference>
<evidence type="ECO:0008006" key="9">
    <source>
        <dbReference type="Google" id="ProtNLM"/>
    </source>
</evidence>
<dbReference type="SUPFAM" id="SSF48113">
    <property type="entry name" value="Heme-dependent peroxidases"/>
    <property type="match status" value="1"/>
</dbReference>
<evidence type="ECO:0000313" key="7">
    <source>
        <dbReference type="EMBL" id="CAE6501118.1"/>
    </source>
</evidence>